<organism evidence="1 2">
    <name type="scientific">Gymnopus androsaceus JB14</name>
    <dbReference type="NCBI Taxonomy" id="1447944"/>
    <lineage>
        <taxon>Eukaryota</taxon>
        <taxon>Fungi</taxon>
        <taxon>Dikarya</taxon>
        <taxon>Basidiomycota</taxon>
        <taxon>Agaricomycotina</taxon>
        <taxon>Agaricomycetes</taxon>
        <taxon>Agaricomycetidae</taxon>
        <taxon>Agaricales</taxon>
        <taxon>Marasmiineae</taxon>
        <taxon>Omphalotaceae</taxon>
        <taxon>Gymnopus</taxon>
    </lineage>
</organism>
<dbReference type="AlphaFoldDB" id="A0A6A4H4G5"/>
<reference evidence="1" key="1">
    <citation type="journal article" date="2019" name="Environ. Microbiol.">
        <title>Fungal ecological strategies reflected in gene transcription - a case study of two litter decomposers.</title>
        <authorList>
            <person name="Barbi F."/>
            <person name="Kohler A."/>
            <person name="Barry K."/>
            <person name="Baskaran P."/>
            <person name="Daum C."/>
            <person name="Fauchery L."/>
            <person name="Ihrmark K."/>
            <person name="Kuo A."/>
            <person name="LaButti K."/>
            <person name="Lipzen A."/>
            <person name="Morin E."/>
            <person name="Grigoriev I.V."/>
            <person name="Henrissat B."/>
            <person name="Lindahl B."/>
            <person name="Martin F."/>
        </authorList>
    </citation>
    <scope>NUCLEOTIDE SEQUENCE</scope>
    <source>
        <strain evidence="1">JB14</strain>
    </source>
</reference>
<gene>
    <name evidence="1" type="ORF">BT96DRAFT_1057675</name>
</gene>
<keyword evidence="2" id="KW-1185">Reference proteome</keyword>
<dbReference type="Proteomes" id="UP000799118">
    <property type="component" value="Unassembled WGS sequence"/>
</dbReference>
<evidence type="ECO:0000313" key="1">
    <source>
        <dbReference type="EMBL" id="KAE9392264.1"/>
    </source>
</evidence>
<proteinExistence type="predicted"/>
<sequence>MTCNQWHDQLVLSEVHLVDASGSVIHIAQRNNSVAAGTVTSPTLSAREESGWVTYASWMDEATAMIESYSADGQTLFLFNEIQPTTMHKPFSLCFNMGHPPQEVETTGLSLVEVSPGEVLTGVISVVGPDGRATSFFDLDIVLSHGTTGPTIELGTENDITTTVTNATEVVINYPHFQLSGLNDTQWLGSEIEQVAVVTSC</sequence>
<accession>A0A6A4H4G5</accession>
<dbReference type="OrthoDB" id="3256306at2759"/>
<evidence type="ECO:0000313" key="2">
    <source>
        <dbReference type="Proteomes" id="UP000799118"/>
    </source>
</evidence>
<protein>
    <submittedName>
        <fullName evidence="1">Uncharacterized protein</fullName>
    </submittedName>
</protein>
<name>A0A6A4H4G5_9AGAR</name>
<dbReference type="EMBL" id="ML769600">
    <property type="protein sequence ID" value="KAE9392264.1"/>
    <property type="molecule type" value="Genomic_DNA"/>
</dbReference>